<dbReference type="OrthoDB" id="179773at2"/>
<name>A0A0A0CZB2_9PROT</name>
<feature type="signal peptide" evidence="1">
    <location>
        <begin position="1"/>
        <end position="23"/>
    </location>
</feature>
<protein>
    <submittedName>
        <fullName evidence="2">Uncharacterized protein</fullName>
    </submittedName>
</protein>
<comment type="caution">
    <text evidence="2">The sequence shown here is derived from an EMBL/GenBank/DDBJ whole genome shotgun (WGS) entry which is preliminary data.</text>
</comment>
<dbReference type="EMBL" id="JANX01000596">
    <property type="protein sequence ID" value="KGM31114.1"/>
    <property type="molecule type" value="Genomic_DNA"/>
</dbReference>
<evidence type="ECO:0000256" key="1">
    <source>
        <dbReference type="SAM" id="SignalP"/>
    </source>
</evidence>
<sequence length="379" mass="42019">MNYRISASALTLAVLMATTPAWAQGTSRGLQTVTDGAKVTGHMTIDFNSRSVRNTNGLDVYTIEALTVADLMAYAGSAQRKPEDTITYSLRMDVNNPANPSQVAKEVAILRGETPIDEGGRYQPEAGNLRLDIVKGQQSSGKFGGVVQGREVTRWWELGEQINRASKAADKLYSRTVNGKVVTIQVKNPDPLSFQGLVLAPGPLSFLPQARVSGNLDYDYELGNWLTDNNGITFQYAIGNQAYTDKVTGSIRYVEEEGNFTDAKGQSRNYTGYYDYNLRFNEPVVKPEESFFGGENNDADVEAFFGTVEQNQAGLYGRVYYLDSEDGCKREKNESGQMQCVGPTRSEVYWDLKPVKLTYSQLGNWFKLEPLMIGPFNDE</sequence>
<evidence type="ECO:0000313" key="3">
    <source>
        <dbReference type="Proteomes" id="UP000029995"/>
    </source>
</evidence>
<reference evidence="2 3" key="1">
    <citation type="submission" date="2014-01" db="EMBL/GenBank/DDBJ databases">
        <title>Genome sequence determination for a cystic fibrosis isolate, Inquilinus limosus.</title>
        <authorList>
            <person name="Pino M."/>
            <person name="Di Conza J."/>
            <person name="Gutkind G."/>
        </authorList>
    </citation>
    <scope>NUCLEOTIDE SEQUENCE [LARGE SCALE GENOMIC DNA]</scope>
    <source>
        <strain evidence="2 3">MP06</strain>
    </source>
</reference>
<accession>A0A0A0CZB2</accession>
<dbReference type="Proteomes" id="UP000029995">
    <property type="component" value="Unassembled WGS sequence"/>
</dbReference>
<keyword evidence="1" id="KW-0732">Signal</keyword>
<gene>
    <name evidence="2" type="ORF">P409_29110</name>
</gene>
<dbReference type="RefSeq" id="WP_034846664.1">
    <property type="nucleotide sequence ID" value="NZ_JANX01000596.1"/>
</dbReference>
<evidence type="ECO:0000313" key="2">
    <source>
        <dbReference type="EMBL" id="KGM31114.1"/>
    </source>
</evidence>
<dbReference type="AlphaFoldDB" id="A0A0A0CZB2"/>
<feature type="chain" id="PRO_5001960962" evidence="1">
    <location>
        <begin position="24"/>
        <end position="379"/>
    </location>
</feature>
<proteinExistence type="predicted"/>
<organism evidence="2 3">
    <name type="scientific">Inquilinus limosus MP06</name>
    <dbReference type="NCBI Taxonomy" id="1398085"/>
    <lineage>
        <taxon>Bacteria</taxon>
        <taxon>Pseudomonadati</taxon>
        <taxon>Pseudomonadota</taxon>
        <taxon>Alphaproteobacteria</taxon>
        <taxon>Rhodospirillales</taxon>
        <taxon>Rhodospirillaceae</taxon>
        <taxon>Inquilinus</taxon>
    </lineage>
</organism>